<dbReference type="InterPro" id="IPR006076">
    <property type="entry name" value="FAD-dep_OxRdtase"/>
</dbReference>
<feature type="domain" description="FAD dependent oxidoreductase" evidence="1">
    <location>
        <begin position="11"/>
        <end position="357"/>
    </location>
</feature>
<evidence type="ECO:0000259" key="1">
    <source>
        <dbReference type="Pfam" id="PF01266"/>
    </source>
</evidence>
<dbReference type="Pfam" id="PF04324">
    <property type="entry name" value="Fer2_BFD"/>
    <property type="match status" value="1"/>
</dbReference>
<dbReference type="AlphaFoldDB" id="A0A5J4K500"/>
<dbReference type="InterPro" id="IPR041854">
    <property type="entry name" value="BFD-like_2Fe2S-bd_dom_sf"/>
</dbReference>
<dbReference type="Proteomes" id="UP000334820">
    <property type="component" value="Unassembled WGS sequence"/>
</dbReference>
<proteinExistence type="predicted"/>
<dbReference type="Gene3D" id="3.30.9.10">
    <property type="entry name" value="D-Amino Acid Oxidase, subunit A, domain 2"/>
    <property type="match status" value="1"/>
</dbReference>
<feature type="domain" description="BFD-like [2Fe-2S]-binding" evidence="2">
    <location>
        <begin position="391"/>
        <end position="444"/>
    </location>
</feature>
<dbReference type="SUPFAM" id="SSF51905">
    <property type="entry name" value="FAD/NAD(P)-binding domain"/>
    <property type="match status" value="1"/>
</dbReference>
<dbReference type="PANTHER" id="PTHR42720:SF1">
    <property type="entry name" value="GLYCEROL 3-PHOSPHATE OXIDASE"/>
    <property type="match status" value="1"/>
</dbReference>
<dbReference type="InterPro" id="IPR007419">
    <property type="entry name" value="BFD-like_2Fe2S-bd_dom"/>
</dbReference>
<comment type="caution">
    <text evidence="3">The sequence shown here is derived from an EMBL/GenBank/DDBJ whole genome shotgun (WGS) entry which is preliminary data.</text>
</comment>
<dbReference type="Gene3D" id="3.50.50.60">
    <property type="entry name" value="FAD/NAD(P)-binding domain"/>
    <property type="match status" value="1"/>
</dbReference>
<organism evidence="3 4">
    <name type="scientific">Thermogemmatispora aurantia</name>
    <dbReference type="NCBI Taxonomy" id="2045279"/>
    <lineage>
        <taxon>Bacteria</taxon>
        <taxon>Bacillati</taxon>
        <taxon>Chloroflexota</taxon>
        <taxon>Ktedonobacteria</taxon>
        <taxon>Thermogemmatisporales</taxon>
        <taxon>Thermogemmatisporaceae</taxon>
        <taxon>Thermogemmatispora</taxon>
    </lineage>
</organism>
<reference evidence="3 4" key="1">
    <citation type="journal article" date="2019" name="Int. J. Syst. Evol. Microbiol.">
        <title>Thermogemmatispora aurantia sp. nov. and Thermogemmatispora argillosa sp. nov., within the class Ktedonobacteria, and emended description of the genus Thermogemmatispora.</title>
        <authorList>
            <person name="Zheng Y."/>
            <person name="Wang C.M."/>
            <person name="Sakai Y."/>
            <person name="Abe K."/>
            <person name="Yokota A."/>
            <person name="Yabe S."/>
        </authorList>
    </citation>
    <scope>NUCLEOTIDE SEQUENCE [LARGE SCALE GENOMIC DNA]</scope>
    <source>
        <strain evidence="3 4">A1-2</strain>
    </source>
</reference>
<evidence type="ECO:0000259" key="2">
    <source>
        <dbReference type="Pfam" id="PF04324"/>
    </source>
</evidence>
<gene>
    <name evidence="3" type="primary">glpA</name>
    <name evidence="3" type="ORF">KTAU_03970</name>
</gene>
<dbReference type="EMBL" id="BKZV01000001">
    <property type="protein sequence ID" value="GER81759.1"/>
    <property type="molecule type" value="Genomic_DNA"/>
</dbReference>
<name>A0A5J4K500_9CHLR</name>
<evidence type="ECO:0000313" key="3">
    <source>
        <dbReference type="EMBL" id="GER81759.1"/>
    </source>
</evidence>
<evidence type="ECO:0000313" key="4">
    <source>
        <dbReference type="Proteomes" id="UP000334820"/>
    </source>
</evidence>
<accession>A0A5J4K500</accession>
<dbReference type="InterPro" id="IPR052745">
    <property type="entry name" value="G3P_Oxidase/Oxidoreductase"/>
</dbReference>
<dbReference type="CDD" id="cd19946">
    <property type="entry name" value="GlpA-like_Fer2_BFD-like"/>
    <property type="match status" value="1"/>
</dbReference>
<dbReference type="PANTHER" id="PTHR42720">
    <property type="entry name" value="GLYCEROL-3-PHOSPHATE DEHYDROGENASE"/>
    <property type="match status" value="1"/>
</dbReference>
<dbReference type="Pfam" id="PF01266">
    <property type="entry name" value="DAO"/>
    <property type="match status" value="1"/>
</dbReference>
<dbReference type="Gene3D" id="1.10.10.1100">
    <property type="entry name" value="BFD-like [2Fe-2S]-binding domain"/>
    <property type="match status" value="1"/>
</dbReference>
<dbReference type="SUPFAM" id="SSF54373">
    <property type="entry name" value="FAD-linked reductases, C-terminal domain"/>
    <property type="match status" value="1"/>
</dbReference>
<sequence length="486" mass="52286">MEMTSIDLDVDILVIGGGVVGCAILRELARYDASIALLEQYPDVCEGTSKANSAIVHTGFDARPGTLEARLLAEARQLWPEVIARLHIPYLQTGALMVALNEQEQATIAREIVPKAAANGITLQPLSRAEILEAAPYVNERIVGGVLVEGEGVIDPFWTTRAYCEHALLNGAQLFLGERVNAIEVGPRRLRVHTENGRTFSAALVVNAAGLWADEVARLAGDHSFKLTPRKGEFLITEEDHGVAQIILPVPSEVSKGILVTPIVFGGVLLGPTAEDVSDKRDLATTTAGQQRIREGVGRLVPAMTTVSTVRQFAGLRAVSSTGDYIIRPSTVSERLLHVAGIRSTGLSASPAIGHYVGTLVGETLGLRLRTSYREALPEPLSEAAHEDGEVVCLCRSITRGEILAALRSTLPPQTLDGLKRRTGAMLGECQGNLCLPRLIALFQQELGRDPLSLEKHAPGSRLLVERLTHLGSVPAHRCERSKRGQ</sequence>
<protein>
    <submittedName>
        <fullName evidence="3">FAD/NAD(P)-binding oxidoreductase</fullName>
    </submittedName>
</protein>
<keyword evidence="4" id="KW-1185">Reference proteome</keyword>
<dbReference type="InterPro" id="IPR036188">
    <property type="entry name" value="FAD/NAD-bd_sf"/>
</dbReference>